<protein>
    <submittedName>
        <fullName evidence="2">Uncharacterized protein</fullName>
    </submittedName>
</protein>
<dbReference type="RefSeq" id="WP_171976643.1">
    <property type="nucleotide sequence ID" value="NZ_CAWOXK010000001.1"/>
</dbReference>
<gene>
    <name evidence="2" type="ORF">DP114_17030</name>
</gene>
<reference evidence="2 3" key="1">
    <citation type="submission" date="2018-06" db="EMBL/GenBank/DDBJ databases">
        <title>Comparative genomics of Brasilonema spp. strains.</title>
        <authorList>
            <person name="Alvarenga D.O."/>
            <person name="Fiore M.F."/>
            <person name="Varani A.M."/>
        </authorList>
    </citation>
    <scope>NUCLEOTIDE SEQUENCE [LARGE SCALE GENOMIC DNA]</scope>
    <source>
        <strain evidence="2 3">CENA114</strain>
    </source>
</reference>
<organism evidence="2 3">
    <name type="scientific">Brasilonema sennae CENA114</name>
    <dbReference type="NCBI Taxonomy" id="415709"/>
    <lineage>
        <taxon>Bacteria</taxon>
        <taxon>Bacillati</taxon>
        <taxon>Cyanobacteriota</taxon>
        <taxon>Cyanophyceae</taxon>
        <taxon>Nostocales</taxon>
        <taxon>Scytonemataceae</taxon>
        <taxon>Brasilonema</taxon>
        <taxon>Bromeliae group (in: Brasilonema)</taxon>
    </lineage>
</organism>
<evidence type="ECO:0000256" key="1">
    <source>
        <dbReference type="SAM" id="MobiDB-lite"/>
    </source>
</evidence>
<accession>A0A856MGL7</accession>
<feature type="region of interest" description="Disordered" evidence="1">
    <location>
        <begin position="326"/>
        <end position="345"/>
    </location>
</feature>
<keyword evidence="3" id="KW-1185">Reference proteome</keyword>
<evidence type="ECO:0000313" key="3">
    <source>
        <dbReference type="Proteomes" id="UP000503129"/>
    </source>
</evidence>
<evidence type="ECO:0000313" key="2">
    <source>
        <dbReference type="EMBL" id="QDL09380.1"/>
    </source>
</evidence>
<name>A0A856MGL7_9CYAN</name>
<dbReference type="KEGG" id="bsen:DP114_17030"/>
<dbReference type="EMBL" id="CP030118">
    <property type="protein sequence ID" value="QDL09380.1"/>
    <property type="molecule type" value="Genomic_DNA"/>
</dbReference>
<proteinExistence type="predicted"/>
<dbReference type="Gene3D" id="2.160.20.10">
    <property type="entry name" value="Single-stranded right-handed beta-helix, Pectin lyase-like"/>
    <property type="match status" value="1"/>
</dbReference>
<dbReference type="InterPro" id="IPR012334">
    <property type="entry name" value="Pectin_lyas_fold"/>
</dbReference>
<dbReference type="AlphaFoldDB" id="A0A856MGL7"/>
<dbReference type="Proteomes" id="UP000503129">
    <property type="component" value="Chromosome"/>
</dbReference>
<sequence length="385" mass="40001">MQISGGNINSVASNSGKSGDISISAADSFKVVNGANINAKSEGTGNAGTISITAKNGEISGAEVNSSTQNRGIAGEIVFKVANSFDLKSAIINTNTSGEANGGKISISAKKLQMLDGSSIRSNASNIGRGGDIDLQIGSLLLLRGQNSQNSRSFISTNAVSGSGNGGNITINIPNGFIVTLPNENSDITANAFSGGGGNIKITSVSNFFIEQRSREDLIRLLGTTDPNQLNPEKLSTNDITAFSQISPTLEGQVILNTLYLDPSKEFVELPTLPVDISALIDTSCAAFAEGENNKFNVTGRGGLPPSPNEPLSTDVLWTDTRTRAITTQQQGKHEPTTKPQSKPEAIKIAPATGWVFNGKGEVTLISHASNSNGIATPPASCPKR</sequence>